<evidence type="ECO:0000256" key="2">
    <source>
        <dbReference type="ARBA" id="ARBA00022692"/>
    </source>
</evidence>
<dbReference type="Pfam" id="PF04116">
    <property type="entry name" value="FA_hydroxylase"/>
    <property type="match status" value="1"/>
</dbReference>
<dbReference type="AlphaFoldDB" id="A0A814SQF9"/>
<evidence type="ECO:0000313" key="7">
    <source>
        <dbReference type="EMBL" id="CAF1151205.1"/>
    </source>
</evidence>
<sequence>MSTNTSVFPSTSFFQSDVWLFTIYMFATYEIVFWLCNGFLIYIEMFDIPSIDQYLIQKHKKKLRFQPDMVHLMIKQTIRNQISLVFLGPIFYYIFNYVGHVDIQGPRPPWSTILFQIALFILSEDTLFFWSHYLLHTPWLYKNIHKKHHVYKQPTGVTAVLSDPIEGIINQFAVWSILVLLKETHIFTICLWVTIRVYQTVMAHSGYNFPYITTQYWLPDLMPGALAHDYHHQHGKWSYGSFFSIWDQLMGTHRLSTSKKQIN</sequence>
<feature type="transmembrane region" description="Helical" evidence="5">
    <location>
        <begin position="113"/>
        <end position="135"/>
    </location>
</feature>
<name>A0A814SQF9_9BILA</name>
<feature type="transmembrane region" description="Helical" evidence="5">
    <location>
        <begin position="82"/>
        <end position="101"/>
    </location>
</feature>
<keyword evidence="4 5" id="KW-0472">Membrane</keyword>
<gene>
    <name evidence="7" type="ORF">SEV965_LOCUS18461</name>
</gene>
<dbReference type="Proteomes" id="UP000663889">
    <property type="component" value="Unassembled WGS sequence"/>
</dbReference>
<organism evidence="7 8">
    <name type="scientific">Rotaria sordida</name>
    <dbReference type="NCBI Taxonomy" id="392033"/>
    <lineage>
        <taxon>Eukaryota</taxon>
        <taxon>Metazoa</taxon>
        <taxon>Spiralia</taxon>
        <taxon>Gnathifera</taxon>
        <taxon>Rotifera</taxon>
        <taxon>Eurotatoria</taxon>
        <taxon>Bdelloidea</taxon>
        <taxon>Philodinida</taxon>
        <taxon>Philodinidae</taxon>
        <taxon>Rotaria</taxon>
    </lineage>
</organism>
<evidence type="ECO:0000256" key="4">
    <source>
        <dbReference type="ARBA" id="ARBA00023136"/>
    </source>
</evidence>
<dbReference type="InterPro" id="IPR006694">
    <property type="entry name" value="Fatty_acid_hydroxylase"/>
</dbReference>
<feature type="domain" description="Fatty acid hydroxylase" evidence="6">
    <location>
        <begin position="118"/>
        <end position="252"/>
    </location>
</feature>
<evidence type="ECO:0000259" key="6">
    <source>
        <dbReference type="Pfam" id="PF04116"/>
    </source>
</evidence>
<proteinExistence type="predicted"/>
<dbReference type="GO" id="GO:0005506">
    <property type="term" value="F:iron ion binding"/>
    <property type="evidence" value="ECO:0007669"/>
    <property type="project" value="InterPro"/>
</dbReference>
<dbReference type="InterPro" id="IPR050307">
    <property type="entry name" value="Sterol_Desaturase_Related"/>
</dbReference>
<evidence type="ECO:0000256" key="1">
    <source>
        <dbReference type="ARBA" id="ARBA00004370"/>
    </source>
</evidence>
<reference evidence="7" key="1">
    <citation type="submission" date="2021-02" db="EMBL/GenBank/DDBJ databases">
        <authorList>
            <person name="Nowell W R."/>
        </authorList>
    </citation>
    <scope>NUCLEOTIDE SEQUENCE</scope>
</reference>
<dbReference type="GO" id="GO:0008610">
    <property type="term" value="P:lipid biosynthetic process"/>
    <property type="evidence" value="ECO:0007669"/>
    <property type="project" value="InterPro"/>
</dbReference>
<evidence type="ECO:0000256" key="3">
    <source>
        <dbReference type="ARBA" id="ARBA00022989"/>
    </source>
</evidence>
<dbReference type="EMBL" id="CAJNOU010001100">
    <property type="protein sequence ID" value="CAF1151205.1"/>
    <property type="molecule type" value="Genomic_DNA"/>
</dbReference>
<accession>A0A814SQF9</accession>
<protein>
    <recommendedName>
        <fullName evidence="6">Fatty acid hydroxylase domain-containing protein</fullName>
    </recommendedName>
</protein>
<feature type="transmembrane region" description="Helical" evidence="5">
    <location>
        <begin position="20"/>
        <end position="43"/>
    </location>
</feature>
<keyword evidence="2 5" id="KW-0812">Transmembrane</keyword>
<evidence type="ECO:0000256" key="5">
    <source>
        <dbReference type="SAM" id="Phobius"/>
    </source>
</evidence>
<keyword evidence="3 5" id="KW-1133">Transmembrane helix</keyword>
<comment type="subcellular location">
    <subcellularLocation>
        <location evidence="1">Membrane</location>
    </subcellularLocation>
</comment>
<dbReference type="GO" id="GO:0016020">
    <property type="term" value="C:membrane"/>
    <property type="evidence" value="ECO:0007669"/>
    <property type="project" value="UniProtKB-SubCell"/>
</dbReference>
<evidence type="ECO:0000313" key="8">
    <source>
        <dbReference type="Proteomes" id="UP000663889"/>
    </source>
</evidence>
<dbReference type="GO" id="GO:0016491">
    <property type="term" value="F:oxidoreductase activity"/>
    <property type="evidence" value="ECO:0007669"/>
    <property type="project" value="InterPro"/>
</dbReference>
<dbReference type="PANTHER" id="PTHR11863">
    <property type="entry name" value="STEROL DESATURASE"/>
    <property type="match status" value="1"/>
</dbReference>
<comment type="caution">
    <text evidence="7">The sequence shown here is derived from an EMBL/GenBank/DDBJ whole genome shotgun (WGS) entry which is preliminary data.</text>
</comment>